<evidence type="ECO:0000259" key="5">
    <source>
        <dbReference type="Pfam" id="PF00370"/>
    </source>
</evidence>
<dbReference type="Proteomes" id="UP000273159">
    <property type="component" value="Unassembled WGS sequence"/>
</dbReference>
<dbReference type="Pfam" id="PF02782">
    <property type="entry name" value="FGGY_C"/>
    <property type="match status" value="1"/>
</dbReference>
<protein>
    <submittedName>
        <fullName evidence="7">Sugar kinase</fullName>
    </submittedName>
</protein>
<evidence type="ECO:0000256" key="1">
    <source>
        <dbReference type="ARBA" id="ARBA00009156"/>
    </source>
</evidence>
<name>A0A3B0EZ52_PSEPS</name>
<evidence type="ECO:0000256" key="3">
    <source>
        <dbReference type="ARBA" id="ARBA00022679"/>
    </source>
</evidence>
<feature type="domain" description="Carbohydrate kinase FGGY C-terminal" evidence="6">
    <location>
        <begin position="254"/>
        <end position="430"/>
    </location>
</feature>
<feature type="domain" description="Carbohydrate kinase FGGY N-terminal" evidence="5">
    <location>
        <begin position="1"/>
        <end position="233"/>
    </location>
</feature>
<evidence type="ECO:0000259" key="6">
    <source>
        <dbReference type="Pfam" id="PF02782"/>
    </source>
</evidence>
<reference evidence="8" key="2">
    <citation type="submission" date="2018-10" db="EMBL/GenBank/DDBJ databases">
        <authorList>
            <person name="Wang Y."/>
            <person name="Wang J."/>
            <person name="Yang X."/>
            <person name="Wang Z."/>
            <person name="Huang Y."/>
        </authorList>
    </citation>
    <scope>NUCLEOTIDE SEQUENCE [LARGE SCALE GENOMIC DNA]</scope>
    <source>
        <strain evidence="8">J015</strain>
    </source>
</reference>
<dbReference type="Pfam" id="PF00370">
    <property type="entry name" value="FGGY_N"/>
    <property type="match status" value="1"/>
</dbReference>
<dbReference type="InterPro" id="IPR000577">
    <property type="entry name" value="Carb_kinase_FGGY"/>
</dbReference>
<dbReference type="PANTHER" id="PTHR43095:SF5">
    <property type="entry name" value="XYLULOSE KINASE"/>
    <property type="match status" value="1"/>
</dbReference>
<dbReference type="InterPro" id="IPR050406">
    <property type="entry name" value="FGGY_Carb_Kinase"/>
</dbReference>
<evidence type="ECO:0000256" key="2">
    <source>
        <dbReference type="ARBA" id="ARBA00022629"/>
    </source>
</evidence>
<dbReference type="PIRSF" id="PIRSF000538">
    <property type="entry name" value="GlpK"/>
    <property type="match status" value="1"/>
</dbReference>
<dbReference type="EMBL" id="RBNH01000028">
    <property type="protein sequence ID" value="RKO20046.1"/>
    <property type="molecule type" value="Genomic_DNA"/>
</dbReference>
<accession>A0A3B0EZ52</accession>
<organism evidence="7 8">
    <name type="scientific">Pseudarthrobacter phenanthrenivorans</name>
    <name type="common">Arthrobacter phenanthrenivorans</name>
    <dbReference type="NCBI Taxonomy" id="361575"/>
    <lineage>
        <taxon>Bacteria</taxon>
        <taxon>Bacillati</taxon>
        <taxon>Actinomycetota</taxon>
        <taxon>Actinomycetes</taxon>
        <taxon>Micrococcales</taxon>
        <taxon>Micrococcaceae</taxon>
        <taxon>Pseudarthrobacter</taxon>
    </lineage>
</organism>
<dbReference type="PANTHER" id="PTHR43095">
    <property type="entry name" value="SUGAR KINASE"/>
    <property type="match status" value="1"/>
</dbReference>
<sequence>MGTGSSKAVLVTSDGSIIDTAIVHHTISLPRAGWAEMLAEETWWAEVQQLCGELFARNDAKGVFGVAVSGMGPCLVVTDGDFAPLRPAILYGVDTRATQDIGDLNEELGKTAIVASGGKDLSSQSVGPKLRWIARNEPAVFSAARYWFSCSSFLVQRLTGEYVLDHPTASQCDPLYDIHRLEWITERARAVAGHLPLPRLLWPAEVAGTVTRGAQELTGIPVGIPMCAGTVDAWVEAYSAGVRRAGDTMLMYGSTMFFVQRLEALRSHPKLWVAPGVEPGSITLSGGMATSGSLLTWLQRLFGGADMGELFSEAAATPAGAEGLLLLPYFAGERTPLLDPDARGMITGLTLRHGRGHLLRAGLEGISYGLRQMLDLVEQAGEPITRLLAVGGGLKAGLWAQIVSDISGRPQIVPKVTIGASYGDALMAAVGTGCVGPDTDWMQTARIVEPDPRTGAVYEDLYQQYLSLYPANREHMHFLARWQEKDTTW</sequence>
<keyword evidence="3" id="KW-0808">Transferase</keyword>
<dbReference type="SUPFAM" id="SSF53067">
    <property type="entry name" value="Actin-like ATPase domain"/>
    <property type="match status" value="2"/>
</dbReference>
<keyword evidence="4 7" id="KW-0418">Kinase</keyword>
<dbReference type="GO" id="GO:0016301">
    <property type="term" value="F:kinase activity"/>
    <property type="evidence" value="ECO:0007669"/>
    <property type="project" value="UniProtKB-KW"/>
</dbReference>
<dbReference type="GO" id="GO:0042732">
    <property type="term" value="P:D-xylose metabolic process"/>
    <property type="evidence" value="ECO:0007669"/>
    <property type="project" value="UniProtKB-KW"/>
</dbReference>
<comment type="similarity">
    <text evidence="1">Belongs to the FGGY kinase family.</text>
</comment>
<keyword evidence="2" id="KW-0119">Carbohydrate metabolism</keyword>
<dbReference type="InterPro" id="IPR043129">
    <property type="entry name" value="ATPase_NBD"/>
</dbReference>
<dbReference type="InterPro" id="IPR018485">
    <property type="entry name" value="FGGY_C"/>
</dbReference>
<gene>
    <name evidence="7" type="ORF">D7Z96_19560</name>
</gene>
<dbReference type="AlphaFoldDB" id="A0A3B0EZ52"/>
<evidence type="ECO:0000313" key="7">
    <source>
        <dbReference type="EMBL" id="RKO20046.1"/>
    </source>
</evidence>
<comment type="caution">
    <text evidence="7">The sequence shown here is derived from an EMBL/GenBank/DDBJ whole genome shotgun (WGS) entry which is preliminary data.</text>
</comment>
<evidence type="ECO:0000256" key="4">
    <source>
        <dbReference type="ARBA" id="ARBA00022777"/>
    </source>
</evidence>
<proteinExistence type="inferred from homology"/>
<dbReference type="Gene3D" id="3.30.420.40">
    <property type="match status" value="2"/>
</dbReference>
<reference evidence="7 8" key="1">
    <citation type="submission" date="2018-10" db="EMBL/GenBank/DDBJ databases">
        <title>Genome-guide identification and characterization of bacteria that degrade polycyclic aromatic hydrocarbons and resist hexavalent chromium simultaneously.</title>
        <authorList>
            <person name="Feng H."/>
        </authorList>
    </citation>
    <scope>NUCLEOTIDE SEQUENCE [LARGE SCALE GENOMIC DNA]</scope>
    <source>
        <strain evidence="7 8">J015</strain>
    </source>
</reference>
<dbReference type="CDD" id="cd07804">
    <property type="entry name" value="ASKHA_NBD_FGGY_RrXK-like"/>
    <property type="match status" value="1"/>
</dbReference>
<evidence type="ECO:0000313" key="8">
    <source>
        <dbReference type="Proteomes" id="UP000273159"/>
    </source>
</evidence>
<keyword evidence="2" id="KW-0859">Xylose metabolism</keyword>
<dbReference type="InterPro" id="IPR018484">
    <property type="entry name" value="FGGY_N"/>
</dbReference>